<keyword evidence="2" id="KW-0472">Membrane</keyword>
<dbReference type="RefSeq" id="WP_219867362.1">
    <property type="nucleotide sequence ID" value="NZ_JASSQD010000001.1"/>
</dbReference>
<protein>
    <submittedName>
        <fullName evidence="4">TlpA disulfide reductase family protein</fullName>
    </submittedName>
</protein>
<dbReference type="Gene3D" id="3.40.30.10">
    <property type="entry name" value="Glutaredoxin"/>
    <property type="match status" value="1"/>
</dbReference>
<dbReference type="CDD" id="cd02966">
    <property type="entry name" value="TlpA_like_family"/>
    <property type="match status" value="1"/>
</dbReference>
<gene>
    <name evidence="4" type="ORF">QQF73_00330</name>
</gene>
<organism evidence="4 5">
    <name type="scientific">Marinobacter albus</name>
    <dbReference type="NCBI Taxonomy" id="3030833"/>
    <lineage>
        <taxon>Bacteria</taxon>
        <taxon>Pseudomonadati</taxon>
        <taxon>Pseudomonadota</taxon>
        <taxon>Gammaproteobacteria</taxon>
        <taxon>Pseudomonadales</taxon>
        <taxon>Marinobacteraceae</taxon>
        <taxon>Marinobacter</taxon>
    </lineage>
</organism>
<dbReference type="PANTHER" id="PTHR42852">
    <property type="entry name" value="THIOL:DISULFIDE INTERCHANGE PROTEIN DSBE"/>
    <property type="match status" value="1"/>
</dbReference>
<dbReference type="InterPro" id="IPR036249">
    <property type="entry name" value="Thioredoxin-like_sf"/>
</dbReference>
<evidence type="ECO:0000256" key="2">
    <source>
        <dbReference type="SAM" id="Phobius"/>
    </source>
</evidence>
<evidence type="ECO:0000259" key="3">
    <source>
        <dbReference type="PROSITE" id="PS51352"/>
    </source>
</evidence>
<feature type="transmembrane region" description="Helical" evidence="2">
    <location>
        <begin position="109"/>
        <end position="130"/>
    </location>
</feature>
<comment type="caution">
    <text evidence="4">The sequence shown here is derived from an EMBL/GenBank/DDBJ whole genome shotgun (WGS) entry which is preliminary data.</text>
</comment>
<feature type="region of interest" description="Disordered" evidence="1">
    <location>
        <begin position="267"/>
        <end position="289"/>
    </location>
</feature>
<name>A0ABT7H6R0_9GAMM</name>
<accession>A0ABT7H6R0</accession>
<dbReference type="Proteomes" id="UP001223547">
    <property type="component" value="Unassembled WGS sequence"/>
</dbReference>
<dbReference type="InterPro" id="IPR013740">
    <property type="entry name" value="Redoxin"/>
</dbReference>
<proteinExistence type="predicted"/>
<reference evidence="4 5" key="1">
    <citation type="submission" date="2023-05" db="EMBL/GenBank/DDBJ databases">
        <title>Marinobacter albus sp. nov., a marine bacterium isolated from sand in a coastal intertidal zone of huludao.</title>
        <authorList>
            <person name="Deng T."/>
        </authorList>
    </citation>
    <scope>NUCLEOTIDE SEQUENCE [LARGE SCALE GENOMIC DNA]</scope>
    <source>
        <strain evidence="4 5">M216</strain>
    </source>
</reference>
<dbReference type="InterPro" id="IPR013766">
    <property type="entry name" value="Thioredoxin_domain"/>
</dbReference>
<dbReference type="Pfam" id="PF08534">
    <property type="entry name" value="Redoxin"/>
    <property type="match status" value="1"/>
</dbReference>
<keyword evidence="2" id="KW-0812">Transmembrane</keyword>
<evidence type="ECO:0000256" key="1">
    <source>
        <dbReference type="SAM" id="MobiDB-lite"/>
    </source>
</evidence>
<feature type="domain" description="Thioredoxin" evidence="3">
    <location>
        <begin position="131"/>
        <end position="269"/>
    </location>
</feature>
<feature type="transmembrane region" description="Helical" evidence="2">
    <location>
        <begin position="44"/>
        <end position="64"/>
    </location>
</feature>
<keyword evidence="2" id="KW-1133">Transmembrane helix</keyword>
<sequence>MTSISVGPMSLSIGHLSVLVALLLALLVGGLMGRRYGVPVAGPVADIFLGAMIAARLGFVGEYFEHYRNDLLGIIDIRDGGFDAVWGVIGALAMTLYLLWRRQALRRALTVAVATGALFWAGTTATIALIEQQARGIPEVALTALDGEPSPLPDLAKGKPMVVNLWATWCPPCIREMPVLQQAQERDSDVVYVFANQREHPGTIREFLADQQLEVNNVYLDKAGQLARASGSHGLPTTLFYNADGQLVDSHMGQLSHATLARSLDKFGQRSNQSDGDQQDGNTTSEEVQ</sequence>
<dbReference type="EMBL" id="JASSQD010000001">
    <property type="protein sequence ID" value="MDK9556049.1"/>
    <property type="molecule type" value="Genomic_DNA"/>
</dbReference>
<dbReference type="PROSITE" id="PS51352">
    <property type="entry name" value="THIOREDOXIN_2"/>
    <property type="match status" value="1"/>
</dbReference>
<evidence type="ECO:0000313" key="4">
    <source>
        <dbReference type="EMBL" id="MDK9556049.1"/>
    </source>
</evidence>
<feature type="transmembrane region" description="Helical" evidence="2">
    <location>
        <begin position="84"/>
        <end position="100"/>
    </location>
</feature>
<dbReference type="SUPFAM" id="SSF52833">
    <property type="entry name" value="Thioredoxin-like"/>
    <property type="match status" value="1"/>
</dbReference>
<feature type="transmembrane region" description="Helical" evidence="2">
    <location>
        <begin position="12"/>
        <end position="32"/>
    </location>
</feature>
<keyword evidence="5" id="KW-1185">Reference proteome</keyword>
<evidence type="ECO:0000313" key="5">
    <source>
        <dbReference type="Proteomes" id="UP001223547"/>
    </source>
</evidence>
<feature type="compositionally biased region" description="Polar residues" evidence="1">
    <location>
        <begin position="269"/>
        <end position="289"/>
    </location>
</feature>
<dbReference type="InterPro" id="IPR050553">
    <property type="entry name" value="Thioredoxin_ResA/DsbE_sf"/>
</dbReference>
<dbReference type="PANTHER" id="PTHR42852:SF13">
    <property type="entry name" value="PROTEIN DIPZ"/>
    <property type="match status" value="1"/>
</dbReference>